<gene>
    <name evidence="2" type="ORF">S06H3_14281</name>
</gene>
<evidence type="ECO:0000259" key="1">
    <source>
        <dbReference type="Pfam" id="PF20257"/>
    </source>
</evidence>
<feature type="non-terminal residue" evidence="2">
    <location>
        <position position="1"/>
    </location>
</feature>
<dbReference type="SUPFAM" id="SSF101852">
    <property type="entry name" value="Bacterial fluorinating enzyme, C-terminal domain"/>
    <property type="match status" value="1"/>
</dbReference>
<comment type="caution">
    <text evidence="2">The sequence shown here is derived from an EMBL/GenBank/DDBJ whole genome shotgun (WGS) entry which is preliminary data.</text>
</comment>
<accession>X1LG94</accession>
<feature type="domain" description="S-adenosyl-l-methionine hydroxide adenosyltransferase C-terminal" evidence="1">
    <location>
        <begin position="2"/>
        <end position="42"/>
    </location>
</feature>
<dbReference type="EMBL" id="BARV01006981">
    <property type="protein sequence ID" value="GAI18108.1"/>
    <property type="molecule type" value="Genomic_DNA"/>
</dbReference>
<reference evidence="2" key="1">
    <citation type="journal article" date="2014" name="Front. Microbiol.">
        <title>High frequency of phylogenetically diverse reductive dehalogenase-homologous genes in deep subseafloor sedimentary metagenomes.</title>
        <authorList>
            <person name="Kawai M."/>
            <person name="Futagami T."/>
            <person name="Toyoda A."/>
            <person name="Takaki Y."/>
            <person name="Nishi S."/>
            <person name="Hori S."/>
            <person name="Arai W."/>
            <person name="Tsubouchi T."/>
            <person name="Morono Y."/>
            <person name="Uchiyama I."/>
            <person name="Ito T."/>
            <person name="Fujiyama A."/>
            <person name="Inagaki F."/>
            <person name="Takami H."/>
        </authorList>
    </citation>
    <scope>NUCLEOTIDE SEQUENCE</scope>
    <source>
        <strain evidence="2">Expedition CK06-06</strain>
    </source>
</reference>
<dbReference type="InterPro" id="IPR046470">
    <property type="entry name" value="SAM_HAT_C"/>
</dbReference>
<dbReference type="InterPro" id="IPR023227">
    <property type="entry name" value="SAM_OH_AdoTrfase_C_sf"/>
</dbReference>
<dbReference type="AlphaFoldDB" id="X1LG94"/>
<sequence length="51" mass="5273">SRTYAEGEELLALIGSGGYLEIAVKGGNASAILDAEVGNEIRVRQQPGGNQ</sequence>
<dbReference type="Gene3D" id="2.40.30.90">
    <property type="entry name" value="Bacterial fluorinating enzyme like"/>
    <property type="match status" value="1"/>
</dbReference>
<dbReference type="Pfam" id="PF20257">
    <property type="entry name" value="SAM_HAT_C"/>
    <property type="match status" value="1"/>
</dbReference>
<organism evidence="2">
    <name type="scientific">marine sediment metagenome</name>
    <dbReference type="NCBI Taxonomy" id="412755"/>
    <lineage>
        <taxon>unclassified sequences</taxon>
        <taxon>metagenomes</taxon>
        <taxon>ecological metagenomes</taxon>
    </lineage>
</organism>
<evidence type="ECO:0000313" key="2">
    <source>
        <dbReference type="EMBL" id="GAI18108.1"/>
    </source>
</evidence>
<protein>
    <recommendedName>
        <fullName evidence="1">S-adenosyl-l-methionine hydroxide adenosyltransferase C-terminal domain-containing protein</fullName>
    </recommendedName>
</protein>
<proteinExistence type="predicted"/>
<name>X1LG94_9ZZZZ</name>